<reference evidence="4 5" key="1">
    <citation type="submission" date="2020-04" db="EMBL/GenBank/DDBJ databases">
        <title>Pseudoalteromonas caenipelagi sp. nov., isolated from a tidal flat.</title>
        <authorList>
            <person name="Park S."/>
            <person name="Yoon J.-H."/>
        </authorList>
    </citation>
    <scope>NUCLEOTIDE SEQUENCE [LARGE SCALE GENOMIC DNA]</scope>
    <source>
        <strain evidence="4 5">JBTF-M23</strain>
    </source>
</reference>
<feature type="domain" description="Response regulatory" evidence="3">
    <location>
        <begin position="4"/>
        <end position="118"/>
    </location>
</feature>
<dbReference type="EMBL" id="JABBPG010000002">
    <property type="protein sequence ID" value="NOU50097.1"/>
    <property type="molecule type" value="Genomic_DNA"/>
</dbReference>
<dbReference type="InterPro" id="IPR002197">
    <property type="entry name" value="HTH_Fis"/>
</dbReference>
<dbReference type="RefSeq" id="WP_171625176.1">
    <property type="nucleotide sequence ID" value="NZ_JABBPG010000002.1"/>
</dbReference>
<dbReference type="PROSITE" id="PS50110">
    <property type="entry name" value="RESPONSE_REGULATORY"/>
    <property type="match status" value="1"/>
</dbReference>
<evidence type="ECO:0000256" key="1">
    <source>
        <dbReference type="ARBA" id="ARBA00022553"/>
    </source>
</evidence>
<organism evidence="4 5">
    <name type="scientific">Pseudoalteromonas caenipelagi</name>
    <dbReference type="NCBI Taxonomy" id="2726988"/>
    <lineage>
        <taxon>Bacteria</taxon>
        <taxon>Pseudomonadati</taxon>
        <taxon>Pseudomonadota</taxon>
        <taxon>Gammaproteobacteria</taxon>
        <taxon>Alteromonadales</taxon>
        <taxon>Pseudoalteromonadaceae</taxon>
        <taxon>Pseudoalteromonas</taxon>
    </lineage>
</organism>
<dbReference type="Gene3D" id="3.40.50.2300">
    <property type="match status" value="1"/>
</dbReference>
<comment type="caution">
    <text evidence="4">The sequence shown here is derived from an EMBL/GenBank/DDBJ whole genome shotgun (WGS) entry which is preliminary data.</text>
</comment>
<protein>
    <submittedName>
        <fullName evidence="4">Response regulator</fullName>
    </submittedName>
</protein>
<dbReference type="PANTHER" id="PTHR44591:SF3">
    <property type="entry name" value="RESPONSE REGULATORY DOMAIN-CONTAINING PROTEIN"/>
    <property type="match status" value="1"/>
</dbReference>
<keyword evidence="1 2" id="KW-0597">Phosphoprotein</keyword>
<dbReference type="GO" id="GO:0043565">
    <property type="term" value="F:sequence-specific DNA binding"/>
    <property type="evidence" value="ECO:0007669"/>
    <property type="project" value="InterPro"/>
</dbReference>
<dbReference type="SMART" id="SM00448">
    <property type="entry name" value="REC"/>
    <property type="match status" value="1"/>
</dbReference>
<accession>A0A849VEE2</accession>
<dbReference type="InterPro" id="IPR050595">
    <property type="entry name" value="Bact_response_regulator"/>
</dbReference>
<evidence type="ECO:0000313" key="4">
    <source>
        <dbReference type="EMBL" id="NOU50097.1"/>
    </source>
</evidence>
<gene>
    <name evidence="4" type="ORF">HG263_06030</name>
</gene>
<proteinExistence type="predicted"/>
<sequence>MTKKLLIIEDDIAFANTLARRLAKHNFEPSVVHEVSEILQQCQQLQPSYVLLDMNLNGISGLKFIADIRAYLPTCRLVLLTGFASIATAVEAVKLGADDYLSKPADTRLIVQTLLGQNAMNEATLNTDTMSAERVEWEHIQQVLKVNEGNVSQTARQLNMHRRTLQRKLQKRPVLK</sequence>
<dbReference type="InterPro" id="IPR001789">
    <property type="entry name" value="Sig_transdc_resp-reg_receiver"/>
</dbReference>
<dbReference type="AlphaFoldDB" id="A0A849VEE2"/>
<dbReference type="InterPro" id="IPR011006">
    <property type="entry name" value="CheY-like_superfamily"/>
</dbReference>
<dbReference type="Proteomes" id="UP000586305">
    <property type="component" value="Unassembled WGS sequence"/>
</dbReference>
<dbReference type="CDD" id="cd17563">
    <property type="entry name" value="REC_RegA-like"/>
    <property type="match status" value="1"/>
</dbReference>
<dbReference type="Pfam" id="PF02954">
    <property type="entry name" value="HTH_8"/>
    <property type="match status" value="1"/>
</dbReference>
<evidence type="ECO:0000313" key="5">
    <source>
        <dbReference type="Proteomes" id="UP000586305"/>
    </source>
</evidence>
<keyword evidence="5" id="KW-1185">Reference proteome</keyword>
<feature type="modified residue" description="4-aspartylphosphate" evidence="2">
    <location>
        <position position="53"/>
    </location>
</feature>
<dbReference type="GO" id="GO:0000160">
    <property type="term" value="P:phosphorelay signal transduction system"/>
    <property type="evidence" value="ECO:0007669"/>
    <property type="project" value="InterPro"/>
</dbReference>
<dbReference type="SUPFAM" id="SSF52172">
    <property type="entry name" value="CheY-like"/>
    <property type="match status" value="1"/>
</dbReference>
<dbReference type="Gene3D" id="1.10.10.60">
    <property type="entry name" value="Homeodomain-like"/>
    <property type="match status" value="1"/>
</dbReference>
<evidence type="ECO:0000256" key="2">
    <source>
        <dbReference type="PROSITE-ProRule" id="PRU00169"/>
    </source>
</evidence>
<name>A0A849VEE2_9GAMM</name>
<dbReference type="PRINTS" id="PR01590">
    <property type="entry name" value="HTHFIS"/>
</dbReference>
<dbReference type="Pfam" id="PF00072">
    <property type="entry name" value="Response_reg"/>
    <property type="match status" value="1"/>
</dbReference>
<evidence type="ECO:0000259" key="3">
    <source>
        <dbReference type="PROSITE" id="PS50110"/>
    </source>
</evidence>
<dbReference type="PANTHER" id="PTHR44591">
    <property type="entry name" value="STRESS RESPONSE REGULATOR PROTEIN 1"/>
    <property type="match status" value="1"/>
</dbReference>